<feature type="binding site" evidence="3">
    <location>
        <position position="222"/>
    </location>
    <ligand>
        <name>Zn(2+)</name>
        <dbReference type="ChEBI" id="CHEBI:29105"/>
        <label>1</label>
        <note>catalytic</note>
    </ligand>
</feature>
<dbReference type="GO" id="GO:0008270">
    <property type="term" value="F:zinc ion binding"/>
    <property type="evidence" value="ECO:0007669"/>
    <property type="project" value="InterPro"/>
</dbReference>
<organism evidence="4 5">
    <name type="scientific">Candidatus Abawacabacteria bacterium RBG_16_42_10</name>
    <dbReference type="NCBI Taxonomy" id="1817814"/>
    <lineage>
        <taxon>Bacteria</taxon>
        <taxon>Candidatus Abawacaibacteriota</taxon>
    </lineage>
</organism>
<evidence type="ECO:0008006" key="6">
    <source>
        <dbReference type="Google" id="ProtNLM"/>
    </source>
</evidence>
<dbReference type="Pfam" id="PF01116">
    <property type="entry name" value="F_bP_aldolase"/>
    <property type="match status" value="1"/>
</dbReference>
<feature type="binding site" evidence="3">
    <location>
        <position position="92"/>
    </location>
    <ligand>
        <name>Zn(2+)</name>
        <dbReference type="ChEBI" id="CHEBI:29105"/>
        <label>1</label>
        <note>catalytic</note>
    </ligand>
</feature>
<keyword evidence="3" id="KW-0479">Metal-binding</keyword>
<dbReference type="GO" id="GO:0005975">
    <property type="term" value="P:carbohydrate metabolic process"/>
    <property type="evidence" value="ECO:0007669"/>
    <property type="project" value="InterPro"/>
</dbReference>
<feature type="binding site" evidence="2">
    <location>
        <begin position="243"/>
        <end position="246"/>
    </location>
    <ligand>
        <name>dihydroxyacetone phosphate</name>
        <dbReference type="ChEBI" id="CHEBI:57642"/>
    </ligand>
</feature>
<evidence type="ECO:0000256" key="1">
    <source>
        <dbReference type="PIRSR" id="PIRSR001359-1"/>
    </source>
</evidence>
<reference evidence="4 5" key="1">
    <citation type="journal article" date="2016" name="Nat. Commun.">
        <title>Thousands of microbial genomes shed light on interconnected biogeochemical processes in an aquifer system.</title>
        <authorList>
            <person name="Anantharaman K."/>
            <person name="Brown C.T."/>
            <person name="Hug L.A."/>
            <person name="Sharon I."/>
            <person name="Castelle C.J."/>
            <person name="Probst A.J."/>
            <person name="Thomas B.C."/>
            <person name="Singh A."/>
            <person name="Wilkins M.J."/>
            <person name="Karaoz U."/>
            <person name="Brodie E.L."/>
            <person name="Williams K.H."/>
            <person name="Hubbard S.S."/>
            <person name="Banfield J.F."/>
        </authorList>
    </citation>
    <scope>NUCLEOTIDE SEQUENCE [LARGE SCALE GENOMIC DNA]</scope>
</reference>
<dbReference type="EMBL" id="MEWR01000001">
    <property type="protein sequence ID" value="OGC82665.1"/>
    <property type="molecule type" value="Genomic_DNA"/>
</dbReference>
<dbReference type="InterPro" id="IPR050246">
    <property type="entry name" value="Class_II_FBP_aldolase"/>
</dbReference>
<name>A0A1F4XLS6_9BACT</name>
<comment type="cofactor">
    <cofactor evidence="3">
        <name>Zn(2+)</name>
        <dbReference type="ChEBI" id="CHEBI:29105"/>
    </cofactor>
    <text evidence="3">Binds 2 Zn(2+) ions per subunit. One is catalytic and the other provides a structural contribution.</text>
</comment>
<comment type="caution">
    <text evidence="4">The sequence shown here is derived from an EMBL/GenBank/DDBJ whole genome shotgun (WGS) entry which is preliminary data.</text>
</comment>
<protein>
    <recommendedName>
        <fullName evidence="6">Ketose-bisphosphate aldolase</fullName>
    </recommendedName>
</protein>
<sequence length="321" mass="35473">MVKISNLTELLSPAYEHRFAVLACNVRHPLIMQACLDAAFQVNSPLILQISESEHVYCDWSFSNFAAHATEKIAYFTGKYGYQIPVGLHVDHVQKNDELVLQALQAGFRSGLLDLSMLPDAENHARCKSMIEKVHALGASLEVEQGAIGFAKDLPHTTQEIEKLYTTVEHAIAMVEAVHPDALAIAVGNGHGTYTETPHIGFKRIREIADALTSYKIPLVLHGGSGLSSMFKQAVTSGINKVNYATELTNILFKNLPEDLLSKMNTAANEKKVDLRKVIGMFKIEINEISQERKKLLHDDTVTQIVEVLSVLGSTNTSNFY</sequence>
<keyword evidence="3" id="KW-0862">Zinc</keyword>
<feature type="binding site" evidence="3">
    <location>
        <position position="191"/>
    </location>
    <ligand>
        <name>Zn(2+)</name>
        <dbReference type="ChEBI" id="CHEBI:29105"/>
        <label>1</label>
        <note>catalytic</note>
    </ligand>
</feature>
<evidence type="ECO:0000313" key="4">
    <source>
        <dbReference type="EMBL" id="OGC82665.1"/>
    </source>
</evidence>
<dbReference type="PIRSF" id="PIRSF001359">
    <property type="entry name" value="F_bP_aldolase_II"/>
    <property type="match status" value="1"/>
</dbReference>
<evidence type="ECO:0000313" key="5">
    <source>
        <dbReference type="Proteomes" id="UP000177614"/>
    </source>
</evidence>
<accession>A0A1F4XLS6</accession>
<evidence type="ECO:0000256" key="2">
    <source>
        <dbReference type="PIRSR" id="PIRSR001359-2"/>
    </source>
</evidence>
<feature type="binding site" evidence="3">
    <location>
        <position position="144"/>
    </location>
    <ligand>
        <name>Zn(2+)</name>
        <dbReference type="ChEBI" id="CHEBI:29105"/>
        <label>2</label>
    </ligand>
</feature>
<feature type="binding site" evidence="2">
    <location>
        <begin position="223"/>
        <end position="225"/>
    </location>
    <ligand>
        <name>dihydroxyacetone phosphate</name>
        <dbReference type="ChEBI" id="CHEBI:57642"/>
    </ligand>
</feature>
<feature type="binding site" evidence="2">
    <location>
        <position position="192"/>
    </location>
    <ligand>
        <name>dihydroxyacetone phosphate</name>
        <dbReference type="ChEBI" id="CHEBI:57642"/>
    </ligand>
</feature>
<dbReference type="InterPro" id="IPR000771">
    <property type="entry name" value="FBA_II"/>
</dbReference>
<dbReference type="AlphaFoldDB" id="A0A1F4XLS6"/>
<dbReference type="InterPro" id="IPR013785">
    <property type="entry name" value="Aldolase_TIM"/>
</dbReference>
<dbReference type="SUPFAM" id="SSF51569">
    <property type="entry name" value="Aldolase"/>
    <property type="match status" value="1"/>
</dbReference>
<evidence type="ECO:0000256" key="3">
    <source>
        <dbReference type="PIRSR" id="PIRSR001359-3"/>
    </source>
</evidence>
<feature type="binding site" evidence="3">
    <location>
        <position position="114"/>
    </location>
    <ligand>
        <name>Zn(2+)</name>
        <dbReference type="ChEBI" id="CHEBI:29105"/>
        <label>2</label>
    </ligand>
</feature>
<feature type="active site" description="Proton donor" evidence="1">
    <location>
        <position position="91"/>
    </location>
</feature>
<dbReference type="Proteomes" id="UP000177614">
    <property type="component" value="Unassembled WGS sequence"/>
</dbReference>
<dbReference type="Gene3D" id="3.20.20.70">
    <property type="entry name" value="Aldolase class I"/>
    <property type="match status" value="1"/>
</dbReference>
<dbReference type="GO" id="GO:0016832">
    <property type="term" value="F:aldehyde-lyase activity"/>
    <property type="evidence" value="ECO:0007669"/>
    <property type="project" value="InterPro"/>
</dbReference>
<dbReference type="PANTHER" id="PTHR30304">
    <property type="entry name" value="D-TAGATOSE-1,6-BISPHOSPHATE ALDOLASE"/>
    <property type="match status" value="1"/>
</dbReference>
<dbReference type="PANTHER" id="PTHR30304:SF0">
    <property type="entry name" value="D-TAGATOSE-1,6-BISPHOSPHATE ALDOLASE SUBUNIT GATY-RELATED"/>
    <property type="match status" value="1"/>
</dbReference>
<gene>
    <name evidence="4" type="ORF">A2V81_03490</name>
</gene>
<dbReference type="STRING" id="1817814.A2V81_03490"/>
<proteinExistence type="predicted"/>